<accession>A0A7Z9C3P1</accession>
<evidence type="ECO:0000256" key="1">
    <source>
        <dbReference type="SAM" id="Phobius"/>
    </source>
</evidence>
<feature type="transmembrane region" description="Helical" evidence="1">
    <location>
        <begin position="96"/>
        <end position="121"/>
    </location>
</feature>
<dbReference type="RefSeq" id="WP_154726937.1">
    <property type="nucleotide sequence ID" value="NZ_UXHF01000114.1"/>
</dbReference>
<protein>
    <recommendedName>
        <fullName evidence="2">General stress protein 17M-like domain-containing protein</fullName>
    </recommendedName>
</protein>
<evidence type="ECO:0000313" key="4">
    <source>
        <dbReference type="Proteomes" id="UP000289220"/>
    </source>
</evidence>
<keyword evidence="1" id="KW-0812">Transmembrane</keyword>
<keyword evidence="4" id="KW-1185">Reference proteome</keyword>
<dbReference type="PANTHER" id="PTHR36109:SF2">
    <property type="entry name" value="MEMBRANE PROTEIN"/>
    <property type="match status" value="1"/>
</dbReference>
<dbReference type="AlphaFoldDB" id="A0A7Z9C3P1"/>
<dbReference type="InterPro" id="IPR025889">
    <property type="entry name" value="GSP17M-like_dom"/>
</dbReference>
<name>A0A7Z9C3P1_9CAUL</name>
<comment type="caution">
    <text evidence="3">The sequence shown here is derived from an EMBL/GenBank/DDBJ whole genome shotgun (WGS) entry which is preliminary data.</text>
</comment>
<sequence length="194" mass="20402">MSEENVAVAVFDNHAEAEEAVREIGRSDFPVRQLTIIGKGYHSDEKVIGFYNVGDRIKLWGANGAFWGGLWGLFVGGVFMTVPLIGPVVVLGHLAAMLLGAVEGALLVGGVSALAGALAGIGIPKDSVIRYQEAVKADKFLVLAHGAPEEVKRVQVLLKSAAPSDLQVHHGTCAGHEGHAAQQRHHHAPAEAKA</sequence>
<organism evidence="3 4">
    <name type="scientific">Brevundimonas mediterranea</name>
    <dbReference type="NCBI Taxonomy" id="74329"/>
    <lineage>
        <taxon>Bacteria</taxon>
        <taxon>Pseudomonadati</taxon>
        <taxon>Pseudomonadota</taxon>
        <taxon>Alphaproteobacteria</taxon>
        <taxon>Caulobacterales</taxon>
        <taxon>Caulobacteraceae</taxon>
        <taxon>Brevundimonas</taxon>
    </lineage>
</organism>
<dbReference type="Proteomes" id="UP000289220">
    <property type="component" value="Unassembled WGS sequence"/>
</dbReference>
<gene>
    <name evidence="3" type="ORF">BREV_BREV_03271</name>
</gene>
<proteinExistence type="predicted"/>
<dbReference type="EMBL" id="UXHF01000114">
    <property type="protein sequence ID" value="VDC48735.1"/>
    <property type="molecule type" value="Genomic_DNA"/>
</dbReference>
<feature type="transmembrane region" description="Helical" evidence="1">
    <location>
        <begin position="65"/>
        <end position="90"/>
    </location>
</feature>
<dbReference type="InterPro" id="IPR052948">
    <property type="entry name" value="Low_temp-induced_all0457"/>
</dbReference>
<dbReference type="Pfam" id="PF11181">
    <property type="entry name" value="YflT"/>
    <property type="match status" value="1"/>
</dbReference>
<evidence type="ECO:0000313" key="3">
    <source>
        <dbReference type="EMBL" id="VDC48735.1"/>
    </source>
</evidence>
<reference evidence="3 4" key="1">
    <citation type="submission" date="2018-11" db="EMBL/GenBank/DDBJ databases">
        <authorList>
            <person name="Peiro R."/>
            <person name="Begona"/>
            <person name="Cbmso G."/>
            <person name="Lopez M."/>
            <person name="Gonzalez S."/>
            <person name="Sacristan E."/>
            <person name="Castillo E."/>
        </authorList>
    </citation>
    <scope>NUCLEOTIDE SEQUENCE [LARGE SCALE GENOMIC DNA]</scope>
    <source>
        <strain evidence="3">Brev_genome</strain>
    </source>
</reference>
<keyword evidence="1" id="KW-0472">Membrane</keyword>
<keyword evidence="1" id="KW-1133">Transmembrane helix</keyword>
<evidence type="ECO:0000259" key="2">
    <source>
        <dbReference type="Pfam" id="PF11181"/>
    </source>
</evidence>
<feature type="domain" description="General stress protein 17M-like" evidence="2">
    <location>
        <begin position="8"/>
        <end position="74"/>
    </location>
</feature>
<dbReference type="PANTHER" id="PTHR36109">
    <property type="entry name" value="MEMBRANE PROTEIN-RELATED"/>
    <property type="match status" value="1"/>
</dbReference>